<evidence type="ECO:0000313" key="2">
    <source>
        <dbReference type="EMBL" id="AXN53517.1"/>
    </source>
</evidence>
<dbReference type="RefSeq" id="YP_009807653.1">
    <property type="nucleotide sequence ID" value="NC_048027.1"/>
</dbReference>
<dbReference type="PROSITE" id="PS51199">
    <property type="entry name" value="SF4_HELICASE"/>
    <property type="match status" value="1"/>
</dbReference>
<dbReference type="GO" id="GO:0006260">
    <property type="term" value="P:DNA replication"/>
    <property type="evidence" value="ECO:0007669"/>
    <property type="project" value="InterPro"/>
</dbReference>
<dbReference type="PANTHER" id="PTHR30153">
    <property type="entry name" value="REPLICATIVE DNA HELICASE DNAB"/>
    <property type="match status" value="1"/>
</dbReference>
<name>A0A346FCQ3_9CAUD</name>
<evidence type="ECO:0000259" key="1">
    <source>
        <dbReference type="PROSITE" id="PS51199"/>
    </source>
</evidence>
<keyword evidence="2" id="KW-0378">Hydrolase</keyword>
<keyword evidence="2" id="KW-0547">Nucleotide-binding</keyword>
<reference evidence="2 3" key="1">
    <citation type="submission" date="2018-06" db="EMBL/GenBank/DDBJ databases">
        <authorList>
            <person name="Searcy Z.E."/>
            <person name="Delesalle V.A."/>
            <person name="Garlena R.A."/>
            <person name="Russell D.A."/>
            <person name="Pope W.H."/>
            <person name="Jacobs-Sera D."/>
            <person name="Hatfull G.F."/>
        </authorList>
    </citation>
    <scope>NUCLEOTIDE SEQUENCE [LARGE SCALE GENOMIC DNA]</scope>
</reference>
<dbReference type="SUPFAM" id="SSF56731">
    <property type="entry name" value="DNA primase core"/>
    <property type="match status" value="1"/>
</dbReference>
<organism evidence="2 3">
    <name type="scientific">Gordonia phage Fryberger</name>
    <dbReference type="NCBI Taxonomy" id="2250392"/>
    <lineage>
        <taxon>Viruses</taxon>
        <taxon>Duplodnaviria</taxon>
        <taxon>Heunggongvirae</taxon>
        <taxon>Uroviricota</taxon>
        <taxon>Caudoviricetes</taxon>
        <taxon>Ronaldovirus</taxon>
        <taxon>Ronaldovirus fryberger</taxon>
    </lineage>
</organism>
<dbReference type="Gene3D" id="3.40.1360.10">
    <property type="match status" value="1"/>
</dbReference>
<sequence>MTDSFSRVIEAFRAKGLEVEMEVDGSATCQGPGHNPGDRSIHVTKTYGRTLIHSFGKSDVMEVLESLDLSYEDLMDSDKIEYNYPDGRMVTRTPAKDFYQRNANGKSLYRTEFSTDPIYLVDGEADVHILEEHGESATCGAGGANNLHLFDLTPLYGRNVVVIKDNDDGAGEEQTKKAIELLAGKAKSLKVVTALVGKDASDHIAAGYGVSDFQNEKSYDTMIYAKTVVHQIENSDSIDEIKSNLYRTVRQTDSTDSNLVRFDKAYDEWLEWMAEDPEGQVIPTPWLELDDLLSGGIYKKALYLLAARPGVGKTVGLNNFAMTAAERGYKGVVWSVEMPRHEVVSRMLAAGASVNYGEIRRRSVQEQDIITDYAKRQKDIGLWICDDPRITINELASAATRMKQEHNIDFIAVDYLQLINPNRKGTKSRSQEVGEISWELKTLAKELDIAVVCAVQLNRGNAQEGRPPRVDDLRESGQLEQDCDVCILLHHTEDGTIEFNVGKNRNGPTGSIELAWQPQYARIR</sequence>
<dbReference type="Proteomes" id="UP000259952">
    <property type="component" value="Segment"/>
</dbReference>
<dbReference type="InterPro" id="IPR034154">
    <property type="entry name" value="TOPRIM_DnaG/twinkle"/>
</dbReference>
<dbReference type="CDD" id="cd01029">
    <property type="entry name" value="TOPRIM_primases"/>
    <property type="match status" value="1"/>
</dbReference>
<dbReference type="Gene3D" id="3.40.50.300">
    <property type="entry name" value="P-loop containing nucleotide triphosphate hydrolases"/>
    <property type="match status" value="1"/>
</dbReference>
<dbReference type="EMBL" id="MH479913">
    <property type="protein sequence ID" value="AXN53517.1"/>
    <property type="molecule type" value="Genomic_DNA"/>
</dbReference>
<dbReference type="Pfam" id="PF03796">
    <property type="entry name" value="DnaB_C"/>
    <property type="match status" value="1"/>
</dbReference>
<dbReference type="PANTHER" id="PTHR30153:SF2">
    <property type="entry name" value="REPLICATIVE DNA HELICASE"/>
    <property type="match status" value="1"/>
</dbReference>
<dbReference type="SUPFAM" id="SSF52540">
    <property type="entry name" value="P-loop containing nucleoside triphosphate hydrolases"/>
    <property type="match status" value="1"/>
</dbReference>
<keyword evidence="2" id="KW-0067">ATP-binding</keyword>
<dbReference type="GeneID" id="54998532"/>
<proteinExistence type="predicted"/>
<gene>
    <name evidence="2" type="primary">101</name>
    <name evidence="2" type="ORF">SEA_FRYBERGER_101</name>
</gene>
<dbReference type="GO" id="GO:0005524">
    <property type="term" value="F:ATP binding"/>
    <property type="evidence" value="ECO:0007669"/>
    <property type="project" value="InterPro"/>
</dbReference>
<evidence type="ECO:0000313" key="3">
    <source>
        <dbReference type="Proteomes" id="UP000259952"/>
    </source>
</evidence>
<keyword evidence="3" id="KW-1185">Reference proteome</keyword>
<dbReference type="GO" id="GO:0003678">
    <property type="term" value="F:DNA helicase activity"/>
    <property type="evidence" value="ECO:0007669"/>
    <property type="project" value="InterPro"/>
</dbReference>
<feature type="domain" description="SF4 helicase" evidence="1">
    <location>
        <begin position="275"/>
        <end position="524"/>
    </location>
</feature>
<accession>A0A346FCQ3</accession>
<dbReference type="InterPro" id="IPR007694">
    <property type="entry name" value="DNA_helicase_DnaB-like_C"/>
</dbReference>
<dbReference type="InterPro" id="IPR027417">
    <property type="entry name" value="P-loop_NTPase"/>
</dbReference>
<keyword evidence="2" id="KW-0347">Helicase</keyword>
<dbReference type="KEGG" id="vg:54998532"/>
<protein>
    <submittedName>
        <fullName evidence="2">DNA primase/helicase</fullName>
    </submittedName>
</protein>